<accession>A0AAG5DEU3</accession>
<keyword evidence="3" id="KW-1185">Reference proteome</keyword>
<dbReference type="Proteomes" id="UP000075880">
    <property type="component" value="Unassembled WGS sequence"/>
</dbReference>
<sequence length="211" mass="24519">MPFGKFATDASEFSGYTATGIGYRQSPAVDTLDSIPRSTWIDDMEKDWLHHTFPTRQQQQQQQRQPLLADVVGQRVVFGEPFPAYFEPAVASQREHDTEEDEGEQNSIEFDELDDGGRRRRPSSSRGVTGPHRCPGNVWQQEFMFEDRAASRWTVPRKRSVYRSTTDGFRGTFNQSSSNEEFQQRQSQTVYLRILYRTMTSYVVYELIYTM</sequence>
<evidence type="ECO:0000313" key="2">
    <source>
        <dbReference type="EnsemblMetazoa" id="ENSAATROPP009273"/>
    </source>
</evidence>
<evidence type="ECO:0000313" key="3">
    <source>
        <dbReference type="Proteomes" id="UP000075880"/>
    </source>
</evidence>
<proteinExistence type="predicted"/>
<reference evidence="2" key="1">
    <citation type="submission" date="2024-04" db="UniProtKB">
        <authorList>
            <consortium name="EnsemblMetazoa"/>
        </authorList>
    </citation>
    <scope>IDENTIFICATION</scope>
    <source>
        <strain evidence="2">EBRO</strain>
    </source>
</reference>
<protein>
    <submittedName>
        <fullName evidence="2">Uncharacterized protein</fullName>
    </submittedName>
</protein>
<feature type="compositionally biased region" description="Acidic residues" evidence="1">
    <location>
        <begin position="98"/>
        <end position="114"/>
    </location>
</feature>
<evidence type="ECO:0000256" key="1">
    <source>
        <dbReference type="SAM" id="MobiDB-lite"/>
    </source>
</evidence>
<dbReference type="AlphaFoldDB" id="A0AAG5DEU3"/>
<organism evidence="2 3">
    <name type="scientific">Anopheles atroparvus</name>
    <name type="common">European mosquito</name>
    <dbReference type="NCBI Taxonomy" id="41427"/>
    <lineage>
        <taxon>Eukaryota</taxon>
        <taxon>Metazoa</taxon>
        <taxon>Ecdysozoa</taxon>
        <taxon>Arthropoda</taxon>
        <taxon>Hexapoda</taxon>
        <taxon>Insecta</taxon>
        <taxon>Pterygota</taxon>
        <taxon>Neoptera</taxon>
        <taxon>Endopterygota</taxon>
        <taxon>Diptera</taxon>
        <taxon>Nematocera</taxon>
        <taxon>Culicoidea</taxon>
        <taxon>Culicidae</taxon>
        <taxon>Anophelinae</taxon>
        <taxon>Anopheles</taxon>
    </lineage>
</organism>
<name>A0AAG5DEU3_ANOAO</name>
<dbReference type="EnsemblMetazoa" id="ENSAATROPT010274">
    <property type="protein sequence ID" value="ENSAATROPP009273"/>
    <property type="gene ID" value="ENSAATROPG008348"/>
</dbReference>
<feature type="region of interest" description="Disordered" evidence="1">
    <location>
        <begin position="91"/>
        <end position="133"/>
    </location>
</feature>